<evidence type="ECO:0000313" key="2">
    <source>
        <dbReference type="WBParaSite" id="PS1159_v2.g18384.t1"/>
    </source>
</evidence>
<name>A0AC35FKZ5_9BILA</name>
<proteinExistence type="predicted"/>
<protein>
    <submittedName>
        <fullName evidence="2">7TM GPCR serpentine receptor class x (Srx) domain-containing protein</fullName>
    </submittedName>
</protein>
<organism evidence="1 2">
    <name type="scientific">Panagrolaimus sp. PS1159</name>
    <dbReference type="NCBI Taxonomy" id="55785"/>
    <lineage>
        <taxon>Eukaryota</taxon>
        <taxon>Metazoa</taxon>
        <taxon>Ecdysozoa</taxon>
        <taxon>Nematoda</taxon>
        <taxon>Chromadorea</taxon>
        <taxon>Rhabditida</taxon>
        <taxon>Tylenchina</taxon>
        <taxon>Panagrolaimomorpha</taxon>
        <taxon>Panagrolaimoidea</taxon>
        <taxon>Panagrolaimidae</taxon>
        <taxon>Panagrolaimus</taxon>
    </lineage>
</organism>
<sequence length="192" mass="22364">MIFPIQYYKQFTITTGKIFIGIALILALISSSTIFQYKCNFYFHPTLFKWKLRFYPECWEMPFFDQISMAIVVVGAVVCDSVTLANLIICRKKLKQKQTIKGKNERMFFIQTCFSTLAYLCLYVFWYHFANLAETLTATVILKTITWEIFHLSNELIFIYFTIKGSSGGIPKVFENLWFIKVKPTSSILAVT</sequence>
<reference evidence="2" key="1">
    <citation type="submission" date="2022-11" db="UniProtKB">
        <authorList>
            <consortium name="WormBaseParasite"/>
        </authorList>
    </citation>
    <scope>IDENTIFICATION</scope>
</reference>
<accession>A0AC35FKZ5</accession>
<dbReference type="Proteomes" id="UP000887580">
    <property type="component" value="Unplaced"/>
</dbReference>
<evidence type="ECO:0000313" key="1">
    <source>
        <dbReference type="Proteomes" id="UP000887580"/>
    </source>
</evidence>
<dbReference type="WBParaSite" id="PS1159_v2.g18384.t1">
    <property type="protein sequence ID" value="PS1159_v2.g18384.t1"/>
    <property type="gene ID" value="PS1159_v2.g18384"/>
</dbReference>